<evidence type="ECO:0000259" key="6">
    <source>
        <dbReference type="PROSITE" id="PS50305"/>
    </source>
</evidence>
<evidence type="ECO:0000256" key="4">
    <source>
        <dbReference type="PROSITE-ProRule" id="PRU00236"/>
    </source>
</evidence>
<dbReference type="InParanoid" id="A0A1X2H7Z9"/>
<name>A0A1X2H7Z9_SYNRA</name>
<keyword evidence="3" id="KW-0520">NAD</keyword>
<feature type="binding site" evidence="4">
    <location>
        <position position="112"/>
    </location>
    <ligand>
        <name>Zn(2+)</name>
        <dbReference type="ChEBI" id="CHEBI:29105"/>
    </ligand>
</feature>
<dbReference type="SUPFAM" id="SSF52467">
    <property type="entry name" value="DHS-like NAD/FAD-binding domain"/>
    <property type="match status" value="1"/>
</dbReference>
<feature type="binding site" evidence="4">
    <location>
        <position position="84"/>
    </location>
    <ligand>
        <name>Zn(2+)</name>
        <dbReference type="ChEBI" id="CHEBI:29105"/>
    </ligand>
</feature>
<evidence type="ECO:0000256" key="1">
    <source>
        <dbReference type="ARBA" id="ARBA00006924"/>
    </source>
</evidence>
<dbReference type="PANTHER" id="PTHR11085:SF8">
    <property type="entry name" value="NAD-DEPENDENT HISTONE DEACETYLASE HST3"/>
    <property type="match status" value="1"/>
</dbReference>
<dbReference type="PROSITE" id="PS50305">
    <property type="entry name" value="SIRTUIN"/>
    <property type="match status" value="1"/>
</dbReference>
<evidence type="ECO:0000313" key="7">
    <source>
        <dbReference type="EMBL" id="ORY94699.1"/>
    </source>
</evidence>
<dbReference type="InterPro" id="IPR026590">
    <property type="entry name" value="Ssirtuin_cat_dom"/>
</dbReference>
<sequence length="309" mass="35484">MRGQEIFDATLFKDEKRTSCFYTFMAEMKSLIDDARPTETHSFINDLHQRKQLLRCYTQNIDCLEDNLDLPVIRLHGAMDNVKCILCSSVYTFSNDYEKQFREGEAPICPKCETVDSERTRLGKRQLAIGTLRPNIVLYNEEHPDGEAIGKAQMTDLKRKPDLMLVMGTSLQIVALKKFIRLAARTIHGHKHGKVILINRTPVAKEWDAHFDYQVMGDSDDWVARTRTFLNDPSPSVLDVAWSRIKSRDLMRDRIKKEEEDEKENVKQVKKTTQAKTFGKASNKTKQTTLDGTLKVRVARAASTSRSKK</sequence>
<dbReference type="Pfam" id="PF02146">
    <property type="entry name" value="SIR2"/>
    <property type="match status" value="1"/>
</dbReference>
<dbReference type="AlphaFoldDB" id="A0A1X2H7Z9"/>
<dbReference type="InterPro" id="IPR003000">
    <property type="entry name" value="Sirtuin"/>
</dbReference>
<gene>
    <name evidence="7" type="ORF">BCR43DRAFT_494457</name>
</gene>
<evidence type="ECO:0000256" key="2">
    <source>
        <dbReference type="ARBA" id="ARBA00022679"/>
    </source>
</evidence>
<keyword evidence="4" id="KW-0479">Metal-binding</keyword>
<evidence type="ECO:0000256" key="5">
    <source>
        <dbReference type="SAM" id="MobiDB-lite"/>
    </source>
</evidence>
<comment type="caution">
    <text evidence="7">The sequence shown here is derived from an EMBL/GenBank/DDBJ whole genome shotgun (WGS) entry which is preliminary data.</text>
</comment>
<dbReference type="OMA" id="TYDNERI"/>
<dbReference type="STRING" id="13706.A0A1X2H7Z9"/>
<keyword evidence="8" id="KW-1185">Reference proteome</keyword>
<dbReference type="Proteomes" id="UP000242180">
    <property type="component" value="Unassembled WGS sequence"/>
</dbReference>
<feature type="binding site" evidence="4">
    <location>
        <position position="109"/>
    </location>
    <ligand>
        <name>Zn(2+)</name>
        <dbReference type="ChEBI" id="CHEBI:29105"/>
    </ligand>
</feature>
<feature type="compositionally biased region" description="Polar residues" evidence="5">
    <location>
        <begin position="280"/>
        <end position="291"/>
    </location>
</feature>
<dbReference type="GO" id="GO:0046872">
    <property type="term" value="F:metal ion binding"/>
    <property type="evidence" value="ECO:0007669"/>
    <property type="project" value="UniProtKB-KW"/>
</dbReference>
<organism evidence="7 8">
    <name type="scientific">Syncephalastrum racemosum</name>
    <name type="common">Filamentous fungus</name>
    <dbReference type="NCBI Taxonomy" id="13706"/>
    <lineage>
        <taxon>Eukaryota</taxon>
        <taxon>Fungi</taxon>
        <taxon>Fungi incertae sedis</taxon>
        <taxon>Mucoromycota</taxon>
        <taxon>Mucoromycotina</taxon>
        <taxon>Mucoromycetes</taxon>
        <taxon>Mucorales</taxon>
        <taxon>Syncephalastraceae</taxon>
        <taxon>Syncephalastrum</taxon>
    </lineage>
</organism>
<protein>
    <submittedName>
        <fullName evidence="7">DHS-like NAD/FAD-binding domain-containing protein</fullName>
    </submittedName>
</protein>
<evidence type="ECO:0000256" key="3">
    <source>
        <dbReference type="ARBA" id="ARBA00023027"/>
    </source>
</evidence>
<keyword evidence="2" id="KW-0808">Transferase</keyword>
<feature type="binding site" evidence="4">
    <location>
        <position position="87"/>
    </location>
    <ligand>
        <name>Zn(2+)</name>
        <dbReference type="ChEBI" id="CHEBI:29105"/>
    </ligand>
</feature>
<dbReference type="FunCoup" id="A0A1X2H7Z9">
    <property type="interactions" value="69"/>
</dbReference>
<accession>A0A1X2H7Z9</accession>
<proteinExistence type="inferred from homology"/>
<dbReference type="GO" id="GO:0017136">
    <property type="term" value="F:histone deacetylase activity, NAD-dependent"/>
    <property type="evidence" value="ECO:0007669"/>
    <property type="project" value="TreeGrafter"/>
</dbReference>
<evidence type="ECO:0000313" key="8">
    <source>
        <dbReference type="Proteomes" id="UP000242180"/>
    </source>
</evidence>
<dbReference type="InterPro" id="IPR050134">
    <property type="entry name" value="NAD-dep_sirtuin_deacylases"/>
</dbReference>
<dbReference type="GO" id="GO:0005634">
    <property type="term" value="C:nucleus"/>
    <property type="evidence" value="ECO:0007669"/>
    <property type="project" value="TreeGrafter"/>
</dbReference>
<feature type="active site" description="Proton acceptor" evidence="4">
    <location>
        <position position="76"/>
    </location>
</feature>
<feature type="region of interest" description="Disordered" evidence="5">
    <location>
        <begin position="256"/>
        <end position="292"/>
    </location>
</feature>
<dbReference type="InterPro" id="IPR029035">
    <property type="entry name" value="DHS-like_NAD/FAD-binding_dom"/>
</dbReference>
<comment type="similarity">
    <text evidence="1">Belongs to the sirtuin family. Class I subfamily.</text>
</comment>
<reference evidence="7 8" key="1">
    <citation type="submission" date="2016-07" db="EMBL/GenBank/DDBJ databases">
        <title>Pervasive Adenine N6-methylation of Active Genes in Fungi.</title>
        <authorList>
            <consortium name="DOE Joint Genome Institute"/>
            <person name="Mondo S.J."/>
            <person name="Dannebaum R.O."/>
            <person name="Kuo R.C."/>
            <person name="Labutti K."/>
            <person name="Haridas S."/>
            <person name="Kuo A."/>
            <person name="Salamov A."/>
            <person name="Ahrendt S.R."/>
            <person name="Lipzen A."/>
            <person name="Sullivan W."/>
            <person name="Andreopoulos W.B."/>
            <person name="Clum A."/>
            <person name="Lindquist E."/>
            <person name="Daum C."/>
            <person name="Ramamoorthy G.K."/>
            <person name="Gryganskyi A."/>
            <person name="Culley D."/>
            <person name="Magnuson J.K."/>
            <person name="James T.Y."/>
            <person name="O'Malley M.A."/>
            <person name="Stajich J.E."/>
            <person name="Spatafora J.W."/>
            <person name="Visel A."/>
            <person name="Grigoriev I.V."/>
        </authorList>
    </citation>
    <scope>NUCLEOTIDE SEQUENCE [LARGE SCALE GENOMIC DNA]</scope>
    <source>
        <strain evidence="7 8">NRRL 2496</strain>
    </source>
</reference>
<dbReference type="GO" id="GO:0070403">
    <property type="term" value="F:NAD+ binding"/>
    <property type="evidence" value="ECO:0007669"/>
    <property type="project" value="InterPro"/>
</dbReference>
<feature type="domain" description="Deacetylase sirtuin-type" evidence="6">
    <location>
        <begin position="1"/>
        <end position="264"/>
    </location>
</feature>
<dbReference type="EMBL" id="MCGN01000007">
    <property type="protein sequence ID" value="ORY94699.1"/>
    <property type="molecule type" value="Genomic_DNA"/>
</dbReference>
<keyword evidence="4" id="KW-0862">Zinc</keyword>
<dbReference type="OrthoDB" id="2919105at2759"/>
<dbReference type="PANTHER" id="PTHR11085">
    <property type="entry name" value="NAD-DEPENDENT PROTEIN DEACYLASE SIRTUIN-5, MITOCHONDRIAL-RELATED"/>
    <property type="match status" value="1"/>
</dbReference>
<dbReference type="Gene3D" id="3.40.50.1220">
    <property type="entry name" value="TPP-binding domain"/>
    <property type="match status" value="1"/>
</dbReference>